<dbReference type="EMBL" id="PTQZ01000085">
    <property type="protein sequence ID" value="PQA44332.1"/>
    <property type="molecule type" value="Genomic_DNA"/>
</dbReference>
<dbReference type="Pfam" id="PF04357">
    <property type="entry name" value="TamB"/>
    <property type="match status" value="1"/>
</dbReference>
<evidence type="ECO:0000256" key="2">
    <source>
        <dbReference type="ARBA" id="ARBA00022692"/>
    </source>
</evidence>
<evidence type="ECO:0000256" key="3">
    <source>
        <dbReference type="ARBA" id="ARBA00022989"/>
    </source>
</evidence>
<keyword evidence="3" id="KW-1133">Transmembrane helix</keyword>
<reference evidence="7" key="1">
    <citation type="submission" date="2018-02" db="EMBL/GenBank/DDBJ databases">
        <title>Genome sequencing of Solimonas sp. HR-BB.</title>
        <authorList>
            <person name="Lee Y."/>
            <person name="Jeon C.O."/>
        </authorList>
    </citation>
    <scope>NUCLEOTIDE SEQUENCE [LARGE SCALE GENOMIC DNA]</scope>
    <source>
        <strain evidence="7">HR-E</strain>
    </source>
</reference>
<dbReference type="PANTHER" id="PTHR36985:SF1">
    <property type="entry name" value="TRANSLOCATION AND ASSEMBLY MODULE SUBUNIT TAMB"/>
    <property type="match status" value="1"/>
</dbReference>
<sequence length="211" mass="22887">LGHLQLLQRPGEVLSAHGELRLGEDAVYEAYGQRLEITTGRVLFAGPLARPDIRLEAERTVDGVTVGVRVSGRASAPQVELYADEPMAQEEILSLLVLGRSLRNSAEPTAAERQALALGAALKLGGSTGVLERFGSRLGIKDFALGTDGDSDQTQVALSGYVRPDLYLSFGMGVFEPTQSIKLRYQFSKKLSLEAVTSLESAITLFYSWRF</sequence>
<dbReference type="PANTHER" id="PTHR36985">
    <property type="entry name" value="TRANSLOCATION AND ASSEMBLY MODULE SUBUNIT TAMB"/>
    <property type="match status" value="1"/>
</dbReference>
<dbReference type="InterPro" id="IPR007452">
    <property type="entry name" value="TamB_C"/>
</dbReference>
<proteinExistence type="predicted"/>
<evidence type="ECO:0000256" key="1">
    <source>
        <dbReference type="ARBA" id="ARBA00004167"/>
    </source>
</evidence>
<evidence type="ECO:0000256" key="4">
    <source>
        <dbReference type="ARBA" id="ARBA00023136"/>
    </source>
</evidence>
<accession>A0A2P6AT35</accession>
<organism evidence="6 7">
    <name type="scientific">Amnimonas aquatica</name>
    <dbReference type="NCBI Taxonomy" id="2094561"/>
    <lineage>
        <taxon>Bacteria</taxon>
        <taxon>Pseudomonadati</taxon>
        <taxon>Pseudomonadota</taxon>
        <taxon>Gammaproteobacteria</taxon>
        <taxon>Moraxellales</taxon>
        <taxon>Moraxellaceae</taxon>
        <taxon>Amnimonas</taxon>
    </lineage>
</organism>
<evidence type="ECO:0000259" key="5">
    <source>
        <dbReference type="Pfam" id="PF04357"/>
    </source>
</evidence>
<protein>
    <recommendedName>
        <fullName evidence="5">Translocation and assembly module TamB C-terminal domain-containing protein</fullName>
    </recommendedName>
</protein>
<feature type="domain" description="Translocation and assembly module TamB C-terminal" evidence="5">
    <location>
        <begin position="2"/>
        <end position="211"/>
    </location>
</feature>
<evidence type="ECO:0000313" key="7">
    <source>
        <dbReference type="Proteomes" id="UP000243900"/>
    </source>
</evidence>
<dbReference type="Proteomes" id="UP000243900">
    <property type="component" value="Unassembled WGS sequence"/>
</dbReference>
<evidence type="ECO:0000313" key="6">
    <source>
        <dbReference type="EMBL" id="PQA44332.1"/>
    </source>
</evidence>
<gene>
    <name evidence="6" type="ORF">C5O18_04915</name>
</gene>
<keyword evidence="2" id="KW-0812">Transmembrane</keyword>
<feature type="non-terminal residue" evidence="6">
    <location>
        <position position="1"/>
    </location>
</feature>
<name>A0A2P6AT35_9GAMM</name>
<comment type="subcellular location">
    <subcellularLocation>
        <location evidence="1">Membrane</location>
        <topology evidence="1">Single-pass membrane protein</topology>
    </subcellularLocation>
</comment>
<keyword evidence="7" id="KW-1185">Reference proteome</keyword>
<dbReference type="AlphaFoldDB" id="A0A2P6AT35"/>
<comment type="caution">
    <text evidence="6">The sequence shown here is derived from an EMBL/GenBank/DDBJ whole genome shotgun (WGS) entry which is preliminary data.</text>
</comment>
<dbReference type="RefSeq" id="WP_206389730.1">
    <property type="nucleotide sequence ID" value="NZ_PTQZ01000085.1"/>
</dbReference>
<keyword evidence="4" id="KW-0472">Membrane</keyword>
<dbReference type="GO" id="GO:0005886">
    <property type="term" value="C:plasma membrane"/>
    <property type="evidence" value="ECO:0007669"/>
    <property type="project" value="InterPro"/>
</dbReference>
<dbReference type="GO" id="GO:0097347">
    <property type="term" value="C:TAM protein secretion complex"/>
    <property type="evidence" value="ECO:0007669"/>
    <property type="project" value="TreeGrafter"/>
</dbReference>
<dbReference type="GO" id="GO:0009306">
    <property type="term" value="P:protein secretion"/>
    <property type="evidence" value="ECO:0007669"/>
    <property type="project" value="InterPro"/>
</dbReference>